<feature type="transmembrane region" description="Helical" evidence="1">
    <location>
        <begin position="321"/>
        <end position="341"/>
    </location>
</feature>
<dbReference type="SUPFAM" id="SSF103473">
    <property type="entry name" value="MFS general substrate transporter"/>
    <property type="match status" value="1"/>
</dbReference>
<reference evidence="2 3" key="1">
    <citation type="submission" date="2020-08" db="EMBL/GenBank/DDBJ databases">
        <title>Genome public.</title>
        <authorList>
            <person name="Liu C."/>
            <person name="Sun Q."/>
        </authorList>
    </citation>
    <scope>NUCLEOTIDE SEQUENCE [LARGE SCALE GENOMIC DNA]</scope>
    <source>
        <strain evidence="2 3">NSJ-13</strain>
    </source>
</reference>
<feature type="transmembrane region" description="Helical" evidence="1">
    <location>
        <begin position="362"/>
        <end position="386"/>
    </location>
</feature>
<keyword evidence="1" id="KW-0812">Transmembrane</keyword>
<keyword evidence="1" id="KW-1133">Transmembrane helix</keyword>
<feature type="transmembrane region" description="Helical" evidence="1">
    <location>
        <begin position="16"/>
        <end position="40"/>
    </location>
</feature>
<feature type="transmembrane region" description="Helical" evidence="1">
    <location>
        <begin position="86"/>
        <end position="109"/>
    </location>
</feature>
<name>A0ABR7G558_9FIRM</name>
<gene>
    <name evidence="2" type="ORF">H8S40_03085</name>
</gene>
<dbReference type="Gene3D" id="1.20.1250.20">
    <property type="entry name" value="MFS general substrate transporter like domains"/>
    <property type="match status" value="2"/>
</dbReference>
<comment type="caution">
    <text evidence="2">The sequence shown here is derived from an EMBL/GenBank/DDBJ whole genome shotgun (WGS) entry which is preliminary data.</text>
</comment>
<dbReference type="InterPro" id="IPR001927">
    <property type="entry name" value="Na/Gal_symport"/>
</dbReference>
<feature type="transmembrane region" description="Helical" evidence="1">
    <location>
        <begin position="267"/>
        <end position="286"/>
    </location>
</feature>
<sequence>MSEKSKKQKVSIVEKMGLFMVCAGNIPLMGLLSGFFMIYYTNVVGLEPAALATLFLISKVVDGISDPIMGYFLDKFPVTKMGKFRPMIILGTIICVINYILLWFGAVWIPVGKYVIVYVTYLLLGWTFDIMDISKNSLLPVMSADDRERNSLSIFNALGTMIGGAVLAVAAPILVAEGTLQNYYVLIFGSMAMVLVLSIAGALCVKERVAFEGKKEESYTFRELLQFLRYKPVWALFVLALVVGVGSNIAGGAGAYFYTYIMGDMTLMSGVSLVSMITALVGIFLGPILANRFGKKQIFVMAIVVSILFSALRLIDVRSMLLIYISTVAGGVAGGCIAPLSTSIQADNTTYVQYKTGKRAEAAIASLTSFITKVAQGLGGAIPGYVLAATGFVTGSVAQPESINTGIILCVLILPIILNSAGAILFGTQYTLDKKAVEEMHTAIAARSNK</sequence>
<dbReference type="PANTHER" id="PTHR11328:SF24">
    <property type="entry name" value="MAJOR FACILITATOR SUPERFAMILY (MFS) PROFILE DOMAIN-CONTAINING PROTEIN"/>
    <property type="match status" value="1"/>
</dbReference>
<feature type="transmembrane region" description="Helical" evidence="1">
    <location>
        <begin position="154"/>
        <end position="176"/>
    </location>
</feature>
<dbReference type="RefSeq" id="WP_186864524.1">
    <property type="nucleotide sequence ID" value="NZ_JACOPE010000001.1"/>
</dbReference>
<dbReference type="NCBIfam" id="TIGR00792">
    <property type="entry name" value="gph"/>
    <property type="match status" value="1"/>
</dbReference>
<dbReference type="Pfam" id="PF13347">
    <property type="entry name" value="MFS_2"/>
    <property type="match status" value="1"/>
</dbReference>
<accession>A0ABR7G558</accession>
<dbReference type="EMBL" id="JACOPE010000001">
    <property type="protein sequence ID" value="MBC5682572.1"/>
    <property type="molecule type" value="Genomic_DNA"/>
</dbReference>
<feature type="transmembrane region" description="Helical" evidence="1">
    <location>
        <begin position="298"/>
        <end position="315"/>
    </location>
</feature>
<dbReference type="InterPro" id="IPR039672">
    <property type="entry name" value="MFS_2"/>
</dbReference>
<feature type="transmembrane region" description="Helical" evidence="1">
    <location>
        <begin position="233"/>
        <end position="261"/>
    </location>
</feature>
<protein>
    <submittedName>
        <fullName evidence="2">MFS transporter</fullName>
    </submittedName>
</protein>
<evidence type="ECO:0000313" key="3">
    <source>
        <dbReference type="Proteomes" id="UP000631576"/>
    </source>
</evidence>
<dbReference type="Proteomes" id="UP000631576">
    <property type="component" value="Unassembled WGS sequence"/>
</dbReference>
<evidence type="ECO:0000313" key="2">
    <source>
        <dbReference type="EMBL" id="MBC5682572.1"/>
    </source>
</evidence>
<feature type="transmembrane region" description="Helical" evidence="1">
    <location>
        <begin position="406"/>
        <end position="426"/>
    </location>
</feature>
<dbReference type="PANTHER" id="PTHR11328">
    <property type="entry name" value="MAJOR FACILITATOR SUPERFAMILY DOMAIN-CONTAINING PROTEIN"/>
    <property type="match status" value="1"/>
</dbReference>
<keyword evidence="3" id="KW-1185">Reference proteome</keyword>
<organism evidence="2 3">
    <name type="scientific">Ruminococcus hominis</name>
    <dbReference type="NCBI Taxonomy" id="2763065"/>
    <lineage>
        <taxon>Bacteria</taxon>
        <taxon>Bacillati</taxon>
        <taxon>Bacillota</taxon>
        <taxon>Clostridia</taxon>
        <taxon>Eubacteriales</taxon>
        <taxon>Oscillospiraceae</taxon>
        <taxon>Ruminococcus</taxon>
    </lineage>
</organism>
<feature type="transmembrane region" description="Helical" evidence="1">
    <location>
        <begin position="182"/>
        <end position="205"/>
    </location>
</feature>
<dbReference type="InterPro" id="IPR036259">
    <property type="entry name" value="MFS_trans_sf"/>
</dbReference>
<keyword evidence="1" id="KW-0472">Membrane</keyword>
<evidence type="ECO:0000256" key="1">
    <source>
        <dbReference type="SAM" id="Phobius"/>
    </source>
</evidence>
<proteinExistence type="predicted"/>